<proteinExistence type="predicted"/>
<name>A0A8S9RCV3_BRACR</name>
<evidence type="ECO:0000313" key="2">
    <source>
        <dbReference type="Proteomes" id="UP000712600"/>
    </source>
</evidence>
<reference evidence="1" key="1">
    <citation type="submission" date="2019-12" db="EMBL/GenBank/DDBJ databases">
        <title>Genome sequencing and annotation of Brassica cretica.</title>
        <authorList>
            <person name="Studholme D.J."/>
            <person name="Sarris P."/>
        </authorList>
    </citation>
    <scope>NUCLEOTIDE SEQUENCE</scope>
    <source>
        <strain evidence="1">PFS-109/04</strain>
        <tissue evidence="1">Leaf</tissue>
    </source>
</reference>
<dbReference type="AlphaFoldDB" id="A0A8S9RCV3"/>
<dbReference type="Proteomes" id="UP000712600">
    <property type="component" value="Unassembled WGS sequence"/>
</dbReference>
<organism evidence="1 2">
    <name type="scientific">Brassica cretica</name>
    <name type="common">Mustard</name>
    <dbReference type="NCBI Taxonomy" id="69181"/>
    <lineage>
        <taxon>Eukaryota</taxon>
        <taxon>Viridiplantae</taxon>
        <taxon>Streptophyta</taxon>
        <taxon>Embryophyta</taxon>
        <taxon>Tracheophyta</taxon>
        <taxon>Spermatophyta</taxon>
        <taxon>Magnoliopsida</taxon>
        <taxon>eudicotyledons</taxon>
        <taxon>Gunneridae</taxon>
        <taxon>Pentapetalae</taxon>
        <taxon>rosids</taxon>
        <taxon>malvids</taxon>
        <taxon>Brassicales</taxon>
        <taxon>Brassicaceae</taxon>
        <taxon>Brassiceae</taxon>
        <taxon>Brassica</taxon>
    </lineage>
</organism>
<sequence>MKYGAEIKWISGDGEGADEIQTIALKKSVEKVTFSALLENICRKIKVDESKMEAKLSYFPMHRNSSTSITGLDSGTDISRPITNADLSTSGFMIPDCTALSLFSLAEHSEYRAVEAFFLALNPPVSRRFTRRGITPDLPIATLLSSTCDIRRRAQAAFTLAVGVPIFNTLTSGLMAPEEAIRSLFSSQSERFMIAVTLFVLGQEPDLHGSLILLVDGTGRIEMSNEIIGVIRGA</sequence>
<gene>
    <name evidence="1" type="ORF">F2Q69_00059886</name>
</gene>
<protein>
    <submittedName>
        <fullName evidence="1">Uncharacterized protein</fullName>
    </submittedName>
</protein>
<accession>A0A8S9RCV3</accession>
<evidence type="ECO:0000313" key="1">
    <source>
        <dbReference type="EMBL" id="KAF3570610.1"/>
    </source>
</evidence>
<comment type="caution">
    <text evidence="1">The sequence shown here is derived from an EMBL/GenBank/DDBJ whole genome shotgun (WGS) entry which is preliminary data.</text>
</comment>
<dbReference type="EMBL" id="QGKX02000095">
    <property type="protein sequence ID" value="KAF3570610.1"/>
    <property type="molecule type" value="Genomic_DNA"/>
</dbReference>